<gene>
    <name evidence="2" type="ORF">PDMSB3_1989</name>
</gene>
<dbReference type="KEGG" id="pdio:PDMSB3_1989.1"/>
<dbReference type="RefSeq" id="WP_007177560.1">
    <property type="nucleotide sequence ID" value="NZ_LR699554.1"/>
</dbReference>
<dbReference type="PANTHER" id="PTHR11803">
    <property type="entry name" value="2-IMINOBUTANOATE/2-IMINOPROPANOATE DEAMINASE RIDA"/>
    <property type="match status" value="1"/>
</dbReference>
<dbReference type="InterPro" id="IPR006175">
    <property type="entry name" value="YjgF/YER057c/UK114"/>
</dbReference>
<evidence type="ECO:0000313" key="2">
    <source>
        <dbReference type="EMBL" id="VVD33273.1"/>
    </source>
</evidence>
<comment type="similarity">
    <text evidence="1">Belongs to the RutC family.</text>
</comment>
<name>A0A5Q4ZIV2_9BURK</name>
<dbReference type="Pfam" id="PF01042">
    <property type="entry name" value="Ribonuc_L-PSP"/>
    <property type="match status" value="1"/>
</dbReference>
<dbReference type="InterPro" id="IPR035959">
    <property type="entry name" value="RutC-like_sf"/>
</dbReference>
<keyword evidence="3" id="KW-1185">Reference proteome</keyword>
<dbReference type="AlphaFoldDB" id="A0A5Q4ZIV2"/>
<dbReference type="Proteomes" id="UP000325811">
    <property type="component" value="Chromosome II"/>
</dbReference>
<accession>A0A5Q4ZIV2</accession>
<dbReference type="GO" id="GO:0005829">
    <property type="term" value="C:cytosol"/>
    <property type="evidence" value="ECO:0007669"/>
    <property type="project" value="TreeGrafter"/>
</dbReference>
<dbReference type="GO" id="GO:0019239">
    <property type="term" value="F:deaminase activity"/>
    <property type="evidence" value="ECO:0007669"/>
    <property type="project" value="TreeGrafter"/>
</dbReference>
<dbReference type="SUPFAM" id="SSF55298">
    <property type="entry name" value="YjgF-like"/>
    <property type="match status" value="1"/>
</dbReference>
<protein>
    <submittedName>
        <fullName evidence="2">Translation initiation inhibitor, yjgF family</fullName>
    </submittedName>
</protein>
<organism evidence="2 3">
    <name type="scientific">Paraburkholderia dioscoreae</name>
    <dbReference type="NCBI Taxonomy" id="2604047"/>
    <lineage>
        <taxon>Bacteria</taxon>
        <taxon>Pseudomonadati</taxon>
        <taxon>Pseudomonadota</taxon>
        <taxon>Betaproteobacteria</taxon>
        <taxon>Burkholderiales</taxon>
        <taxon>Burkholderiaceae</taxon>
        <taxon>Paraburkholderia</taxon>
    </lineage>
</organism>
<dbReference type="EMBL" id="LR699554">
    <property type="protein sequence ID" value="VVD33273.1"/>
    <property type="molecule type" value="Genomic_DNA"/>
</dbReference>
<reference evidence="2 3" key="1">
    <citation type="submission" date="2019-08" db="EMBL/GenBank/DDBJ databases">
        <authorList>
            <person name="Herpell B J."/>
        </authorList>
    </citation>
    <scope>NUCLEOTIDE SEQUENCE [LARGE SCALE GENOMIC DNA]</scope>
    <source>
        <strain evidence="3">Msb3</strain>
    </source>
</reference>
<sequence>MSQSVKYVNPEGACPAQGLYSHLARVKAGEMIFVAGQLAVGADGGVVGVGDFDAQFKQVFKNLGDVLKGVGCDFNDVAKFTTYLVASQHIPGFMRCRAELFPSLFATDMYAPNTLLIVDRLVKEEFLIEVEAVVRARDPDSAGDKA</sequence>
<proteinExistence type="inferred from homology"/>
<dbReference type="Gene3D" id="3.30.1330.40">
    <property type="entry name" value="RutC-like"/>
    <property type="match status" value="1"/>
</dbReference>
<evidence type="ECO:0000256" key="1">
    <source>
        <dbReference type="ARBA" id="ARBA00010552"/>
    </source>
</evidence>
<evidence type="ECO:0000313" key="3">
    <source>
        <dbReference type="Proteomes" id="UP000325811"/>
    </source>
</evidence>
<dbReference type="PANTHER" id="PTHR11803:SF58">
    <property type="entry name" value="PROTEIN HMF1-RELATED"/>
    <property type="match status" value="1"/>
</dbReference>